<comment type="caution">
    <text evidence="4">The sequence shown here is derived from an EMBL/GenBank/DDBJ whole genome shotgun (WGS) entry which is preliminary data.</text>
</comment>
<dbReference type="PANTHER" id="PTHR35936:SF19">
    <property type="entry name" value="AMINO-ACID-BINDING PROTEIN YXEM-RELATED"/>
    <property type="match status" value="1"/>
</dbReference>
<dbReference type="RefSeq" id="WP_054875754.1">
    <property type="nucleotide sequence ID" value="NZ_LKET01000039.1"/>
</dbReference>
<dbReference type="PROSITE" id="PS51257">
    <property type="entry name" value="PROKAR_LIPOPROTEIN"/>
    <property type="match status" value="1"/>
</dbReference>
<organism evidence="4 5">
    <name type="scientific">Oxobacter pfennigii</name>
    <dbReference type="NCBI Taxonomy" id="36849"/>
    <lineage>
        <taxon>Bacteria</taxon>
        <taxon>Bacillati</taxon>
        <taxon>Bacillota</taxon>
        <taxon>Clostridia</taxon>
        <taxon>Eubacteriales</taxon>
        <taxon>Clostridiaceae</taxon>
        <taxon>Oxobacter</taxon>
    </lineage>
</organism>
<dbReference type="Proteomes" id="UP000050326">
    <property type="component" value="Unassembled WGS sequence"/>
</dbReference>
<feature type="chain" id="PRO_5039264463" evidence="2">
    <location>
        <begin position="25"/>
        <end position="269"/>
    </location>
</feature>
<reference evidence="4 5" key="1">
    <citation type="submission" date="2015-09" db="EMBL/GenBank/DDBJ databases">
        <title>Genome sequence of Oxobacter pfennigii DSM 3222.</title>
        <authorList>
            <person name="Poehlein A."/>
            <person name="Bengelsdorf F.R."/>
            <person name="Schiel-Bengelsdorf B."/>
            <person name="Duerre P."/>
            <person name="Daniel R."/>
        </authorList>
    </citation>
    <scope>NUCLEOTIDE SEQUENCE [LARGE SCALE GENOMIC DNA]</scope>
    <source>
        <strain evidence="4 5">DSM 3222</strain>
    </source>
</reference>
<dbReference type="CDD" id="cd13626">
    <property type="entry name" value="PBP2_Cystine_like"/>
    <property type="match status" value="1"/>
</dbReference>
<proteinExistence type="predicted"/>
<feature type="domain" description="Solute-binding protein family 3/N-terminal" evidence="3">
    <location>
        <begin position="38"/>
        <end position="266"/>
    </location>
</feature>
<evidence type="ECO:0000256" key="1">
    <source>
        <dbReference type="ARBA" id="ARBA00022729"/>
    </source>
</evidence>
<evidence type="ECO:0000259" key="3">
    <source>
        <dbReference type="SMART" id="SM00062"/>
    </source>
</evidence>
<dbReference type="SUPFAM" id="SSF53850">
    <property type="entry name" value="Periplasmic binding protein-like II"/>
    <property type="match status" value="1"/>
</dbReference>
<dbReference type="SMART" id="SM00062">
    <property type="entry name" value="PBPb"/>
    <property type="match status" value="1"/>
</dbReference>
<dbReference type="OrthoDB" id="8613538at2"/>
<dbReference type="EMBL" id="LKET01000039">
    <property type="protein sequence ID" value="KPU43296.1"/>
    <property type="molecule type" value="Genomic_DNA"/>
</dbReference>
<name>A0A0N8NSY1_9CLOT</name>
<dbReference type="PATRIC" id="fig|36849.3.peg.2892"/>
<dbReference type="AlphaFoldDB" id="A0A0N8NSY1"/>
<feature type="signal peptide" evidence="2">
    <location>
        <begin position="1"/>
        <end position="24"/>
    </location>
</feature>
<dbReference type="Pfam" id="PF00497">
    <property type="entry name" value="SBP_bac_3"/>
    <property type="match status" value="1"/>
</dbReference>
<evidence type="ECO:0000256" key="2">
    <source>
        <dbReference type="SAM" id="SignalP"/>
    </source>
</evidence>
<dbReference type="InterPro" id="IPR001638">
    <property type="entry name" value="Solute-binding_3/MltF_N"/>
</dbReference>
<accession>A0A0N8NSY1</accession>
<dbReference type="STRING" id="36849.OXPF_27370"/>
<keyword evidence="5" id="KW-1185">Reference proteome</keyword>
<gene>
    <name evidence="4" type="primary">fliY_2</name>
    <name evidence="4" type="ORF">OXPF_27370</name>
</gene>
<keyword evidence="1 2" id="KW-0732">Signal</keyword>
<dbReference type="PANTHER" id="PTHR35936">
    <property type="entry name" value="MEMBRANE-BOUND LYTIC MUREIN TRANSGLYCOSYLASE F"/>
    <property type="match status" value="1"/>
</dbReference>
<dbReference type="Gene3D" id="3.40.190.10">
    <property type="entry name" value="Periplasmic binding protein-like II"/>
    <property type="match status" value="2"/>
</dbReference>
<evidence type="ECO:0000313" key="5">
    <source>
        <dbReference type="Proteomes" id="UP000050326"/>
    </source>
</evidence>
<protein>
    <submittedName>
        <fullName evidence="4">Cystine-binding periplasmic protein</fullName>
    </submittedName>
</protein>
<evidence type="ECO:0000313" key="4">
    <source>
        <dbReference type="EMBL" id="KPU43296.1"/>
    </source>
</evidence>
<sequence>MKSSKLTKLFLVLLTLGLILTGCGAPKEPAQTPGGKQKVLVGTEGTYPPFTYEDESGVLTGYDIEVVREIEKRVGDIEIEFVPTPWDSMFLGLESKKFDFIANQIAKNPEREEKYSFTDNNYFVSAAQIIVKGDNNSSINSLDDLKGLKVGTSVGSNYTKKLEEYNAKNNNALDLKYYDGNVTTVFQDIDAGRIDATLNERLTAADNIKKLGLNIKTVGEPVNTVPSYFVFRKGEDELKSKIDKALASMKEDGTLKDISIKWFGEDYTK</sequence>